<dbReference type="EMBL" id="CM056742">
    <property type="protein sequence ID" value="KAJ8679457.1"/>
    <property type="molecule type" value="Genomic_DNA"/>
</dbReference>
<accession>A0ACC2P7Q3</accession>
<evidence type="ECO:0000313" key="1">
    <source>
        <dbReference type="EMBL" id="KAJ8679457.1"/>
    </source>
</evidence>
<sequence length="121" mass="13347">MNTLLPNSVSTLFEDFVSVDDDVAVTGEMSDAELLESLGTSDVTPAGSDNEEDDDIDESVDQYVSRREVKDALNVIRSFFERVDENLDDVYPAIIKLESSAEKCVAQNSIQNKITDYSSEA</sequence>
<evidence type="ECO:0000313" key="2">
    <source>
        <dbReference type="Proteomes" id="UP001239111"/>
    </source>
</evidence>
<organism evidence="1 2">
    <name type="scientific">Eretmocerus hayati</name>
    <dbReference type="NCBI Taxonomy" id="131215"/>
    <lineage>
        <taxon>Eukaryota</taxon>
        <taxon>Metazoa</taxon>
        <taxon>Ecdysozoa</taxon>
        <taxon>Arthropoda</taxon>
        <taxon>Hexapoda</taxon>
        <taxon>Insecta</taxon>
        <taxon>Pterygota</taxon>
        <taxon>Neoptera</taxon>
        <taxon>Endopterygota</taxon>
        <taxon>Hymenoptera</taxon>
        <taxon>Apocrita</taxon>
        <taxon>Proctotrupomorpha</taxon>
        <taxon>Chalcidoidea</taxon>
        <taxon>Aphelinidae</taxon>
        <taxon>Aphelininae</taxon>
        <taxon>Eretmocerus</taxon>
    </lineage>
</organism>
<comment type="caution">
    <text evidence="1">The sequence shown here is derived from an EMBL/GenBank/DDBJ whole genome shotgun (WGS) entry which is preliminary data.</text>
</comment>
<gene>
    <name evidence="1" type="ORF">QAD02_015244</name>
</gene>
<name>A0ACC2P7Q3_9HYME</name>
<reference evidence="1" key="1">
    <citation type="submission" date="2023-04" db="EMBL/GenBank/DDBJ databases">
        <title>A chromosome-level genome assembly of the parasitoid wasp Eretmocerus hayati.</title>
        <authorList>
            <person name="Zhong Y."/>
            <person name="Liu S."/>
            <person name="Liu Y."/>
        </authorList>
    </citation>
    <scope>NUCLEOTIDE SEQUENCE</scope>
    <source>
        <strain evidence="1">ZJU_SS_LIU_2023</strain>
    </source>
</reference>
<keyword evidence="2" id="KW-1185">Reference proteome</keyword>
<protein>
    <submittedName>
        <fullName evidence="1">Uncharacterized protein</fullName>
    </submittedName>
</protein>
<dbReference type="Proteomes" id="UP001239111">
    <property type="component" value="Chromosome 2"/>
</dbReference>
<proteinExistence type="predicted"/>